<dbReference type="EMBL" id="MHQN01000013">
    <property type="protein sequence ID" value="OHA03737.1"/>
    <property type="molecule type" value="Genomic_DNA"/>
</dbReference>
<gene>
    <name evidence="1" type="ORF">A3C92_00025</name>
</gene>
<organism evidence="1 2">
    <name type="scientific">Candidatus Sungbacteria bacterium RIFCSPHIGHO2_02_FULL_53_17</name>
    <dbReference type="NCBI Taxonomy" id="1802275"/>
    <lineage>
        <taxon>Bacteria</taxon>
        <taxon>Candidatus Sungiibacteriota</taxon>
    </lineage>
</organism>
<sequence length="78" mass="9221">METPTIVKQTKQYLIVKIPLPVQEREIIVVPEKSKKIGRAEQRLWGIIQDGEQEYRERKTIRARSIDEALKIHARKKN</sequence>
<reference evidence="1 2" key="1">
    <citation type="journal article" date="2016" name="Nat. Commun.">
        <title>Thousands of microbial genomes shed light on interconnected biogeochemical processes in an aquifer system.</title>
        <authorList>
            <person name="Anantharaman K."/>
            <person name="Brown C.T."/>
            <person name="Hug L.A."/>
            <person name="Sharon I."/>
            <person name="Castelle C.J."/>
            <person name="Probst A.J."/>
            <person name="Thomas B.C."/>
            <person name="Singh A."/>
            <person name="Wilkins M.J."/>
            <person name="Karaoz U."/>
            <person name="Brodie E.L."/>
            <person name="Williams K.H."/>
            <person name="Hubbard S.S."/>
            <person name="Banfield J.F."/>
        </authorList>
    </citation>
    <scope>NUCLEOTIDE SEQUENCE [LARGE SCALE GENOMIC DNA]</scope>
</reference>
<accession>A0A1G2KWB6</accession>
<protein>
    <submittedName>
        <fullName evidence="1">Uncharacterized protein</fullName>
    </submittedName>
</protein>
<evidence type="ECO:0000313" key="2">
    <source>
        <dbReference type="Proteomes" id="UP000177177"/>
    </source>
</evidence>
<name>A0A1G2KWB6_9BACT</name>
<evidence type="ECO:0000313" key="1">
    <source>
        <dbReference type="EMBL" id="OHA03737.1"/>
    </source>
</evidence>
<proteinExistence type="predicted"/>
<dbReference type="Proteomes" id="UP000177177">
    <property type="component" value="Unassembled WGS sequence"/>
</dbReference>
<comment type="caution">
    <text evidence="1">The sequence shown here is derived from an EMBL/GenBank/DDBJ whole genome shotgun (WGS) entry which is preliminary data.</text>
</comment>
<dbReference type="AlphaFoldDB" id="A0A1G2KWB6"/>